<dbReference type="Gene3D" id="3.80.10.10">
    <property type="entry name" value="Ribonuclease Inhibitor"/>
    <property type="match status" value="2"/>
</dbReference>
<dbReference type="EMBL" id="JABSTU010000002">
    <property type="protein sequence ID" value="KAH8037674.1"/>
    <property type="molecule type" value="Genomic_DNA"/>
</dbReference>
<accession>A0A9J6ETQ4</accession>
<organism evidence="2 3">
    <name type="scientific">Rhipicephalus microplus</name>
    <name type="common">Cattle tick</name>
    <name type="synonym">Boophilus microplus</name>
    <dbReference type="NCBI Taxonomy" id="6941"/>
    <lineage>
        <taxon>Eukaryota</taxon>
        <taxon>Metazoa</taxon>
        <taxon>Ecdysozoa</taxon>
        <taxon>Arthropoda</taxon>
        <taxon>Chelicerata</taxon>
        <taxon>Arachnida</taxon>
        <taxon>Acari</taxon>
        <taxon>Parasitiformes</taxon>
        <taxon>Ixodida</taxon>
        <taxon>Ixodoidea</taxon>
        <taxon>Ixodidae</taxon>
        <taxon>Rhipicephalinae</taxon>
        <taxon>Rhipicephalus</taxon>
        <taxon>Boophilus</taxon>
    </lineage>
</organism>
<sequence length="885" mass="100352">MSLEHSWFSGSKLDYRTPCTSAEGRLCNIFENLRLWNEFFWMVGLQLRELSPGQLSIVRAGGRTYNRVEEQLSDAVKLLQHLLAHHRCIASVELDDIILKGHDQPIREALHRSPSLRKLELWSQYLATSVSRSFVATLPKLNQLQVLEIFDQPFDSVIIRDFSKFLSSTRSLTTLNMIYQILEEQDAVILVQGLERNTSISTLSINMSVQSSKSLFTRYLRLNQTLRTLNMGSQLNAEHDLSPTIGALFHNNHLSALNLIGFDLDYSQNELIVSMLIQNRTLRSLHMVNSLINIEASIVEPSIVEPIYFAFRREASLISLWLVALTENNTLSELTMDMLLWMELDDYKLFFLALACNNSLKKVNVPYLEDKDVADICRAVRQAGVQERVSLGKHRFWQETTAPLSECKELSCITLQRRAHFHDEPLHTTLRQLPMCSHVKSLCLNIDMEGMNDMWRSLMVQYITKTTALRELRLVFIPNDSFRTAWFDGTLLQALAKNKSIRELVIFGFLFGEIESQVLVNMLDSSRTLCDVAISPCCTDASTVSLARRLSATMSKNYTLLRIGLSCSGSCPTELFAIDDVVRRNNSLATRAAHFVKGTRHKYCGAAAELIGFNQGLVEKVQELAAVDENEAASRIKRSLKSISELDDFMHLVGVVKRSVSCHRREDGQKQIVDLNRDCWLHIRQFVKIQVYDTDLDDFVDLAPEDEILNKAKLRVISRSASVLCHAAVDTGDQDVAPPYPQSPILARIEDAPCSFLSCGQASDSDEMQVDDAPTKHTHPTQRQYNKVLDLLVAKYPRVMEGKYSRRRWLIALRSRFRSERENLTGASAAAVKALETSGTNLLLPEANDKCTYARVPHVDLSSSVRRSYHVVSDYSERVSDYSDL</sequence>
<keyword evidence="1" id="KW-0677">Repeat</keyword>
<dbReference type="PANTHER" id="PTHR24111">
    <property type="entry name" value="LEUCINE-RICH REPEAT-CONTAINING PROTEIN 34"/>
    <property type="match status" value="1"/>
</dbReference>
<dbReference type="InterPro" id="IPR052201">
    <property type="entry name" value="LRR-containing_regulator"/>
</dbReference>
<proteinExistence type="predicted"/>
<reference evidence="2" key="2">
    <citation type="submission" date="2021-09" db="EMBL/GenBank/DDBJ databases">
        <authorList>
            <person name="Jia N."/>
            <person name="Wang J."/>
            <person name="Shi W."/>
            <person name="Du L."/>
            <person name="Sun Y."/>
            <person name="Zhan W."/>
            <person name="Jiang J."/>
            <person name="Wang Q."/>
            <person name="Zhang B."/>
            <person name="Ji P."/>
            <person name="Sakyi L.B."/>
            <person name="Cui X."/>
            <person name="Yuan T."/>
            <person name="Jiang B."/>
            <person name="Yang W."/>
            <person name="Lam T.T.-Y."/>
            <person name="Chang Q."/>
            <person name="Ding S."/>
            <person name="Wang X."/>
            <person name="Zhu J."/>
            <person name="Ruan X."/>
            <person name="Zhao L."/>
            <person name="Wei J."/>
            <person name="Que T."/>
            <person name="Du C."/>
            <person name="Cheng J."/>
            <person name="Dai P."/>
            <person name="Han X."/>
            <person name="Huang E."/>
            <person name="Gao Y."/>
            <person name="Liu J."/>
            <person name="Shao H."/>
            <person name="Ye R."/>
            <person name="Li L."/>
            <person name="Wei W."/>
            <person name="Wang X."/>
            <person name="Wang C."/>
            <person name="Huo Q."/>
            <person name="Li W."/>
            <person name="Guo W."/>
            <person name="Chen H."/>
            <person name="Chen S."/>
            <person name="Zhou L."/>
            <person name="Zhou L."/>
            <person name="Ni X."/>
            <person name="Tian J."/>
            <person name="Zhou Y."/>
            <person name="Sheng Y."/>
            <person name="Liu T."/>
            <person name="Pan Y."/>
            <person name="Xia L."/>
            <person name="Li J."/>
            <person name="Zhao F."/>
            <person name="Cao W."/>
        </authorList>
    </citation>
    <scope>NUCLEOTIDE SEQUENCE</scope>
    <source>
        <strain evidence="2">Rmic-2018</strain>
        <tissue evidence="2">Larvae</tissue>
    </source>
</reference>
<reference evidence="2" key="1">
    <citation type="journal article" date="2020" name="Cell">
        <title>Large-Scale Comparative Analyses of Tick Genomes Elucidate Their Genetic Diversity and Vector Capacities.</title>
        <authorList>
            <consortium name="Tick Genome and Microbiome Consortium (TIGMIC)"/>
            <person name="Jia N."/>
            <person name="Wang J."/>
            <person name="Shi W."/>
            <person name="Du L."/>
            <person name="Sun Y."/>
            <person name="Zhan W."/>
            <person name="Jiang J.F."/>
            <person name="Wang Q."/>
            <person name="Zhang B."/>
            <person name="Ji P."/>
            <person name="Bell-Sakyi L."/>
            <person name="Cui X.M."/>
            <person name="Yuan T.T."/>
            <person name="Jiang B.G."/>
            <person name="Yang W.F."/>
            <person name="Lam T.T."/>
            <person name="Chang Q.C."/>
            <person name="Ding S.J."/>
            <person name="Wang X.J."/>
            <person name="Zhu J.G."/>
            <person name="Ruan X.D."/>
            <person name="Zhao L."/>
            <person name="Wei J.T."/>
            <person name="Ye R.Z."/>
            <person name="Que T.C."/>
            <person name="Du C.H."/>
            <person name="Zhou Y.H."/>
            <person name="Cheng J.X."/>
            <person name="Dai P.F."/>
            <person name="Guo W.B."/>
            <person name="Han X.H."/>
            <person name="Huang E.J."/>
            <person name="Li L.F."/>
            <person name="Wei W."/>
            <person name="Gao Y.C."/>
            <person name="Liu J.Z."/>
            <person name="Shao H.Z."/>
            <person name="Wang X."/>
            <person name="Wang C.C."/>
            <person name="Yang T.C."/>
            <person name="Huo Q.B."/>
            <person name="Li W."/>
            <person name="Chen H.Y."/>
            <person name="Chen S.E."/>
            <person name="Zhou L.G."/>
            <person name="Ni X.B."/>
            <person name="Tian J.H."/>
            <person name="Sheng Y."/>
            <person name="Liu T."/>
            <person name="Pan Y.S."/>
            <person name="Xia L.Y."/>
            <person name="Li J."/>
            <person name="Zhao F."/>
            <person name="Cao W.C."/>
        </authorList>
    </citation>
    <scope>NUCLEOTIDE SEQUENCE</scope>
    <source>
        <strain evidence="2">Rmic-2018</strain>
    </source>
</reference>
<name>A0A9J6ETQ4_RHIMP</name>
<evidence type="ECO:0000313" key="2">
    <source>
        <dbReference type="EMBL" id="KAH8037674.1"/>
    </source>
</evidence>
<dbReference type="PANTHER" id="PTHR24111:SF0">
    <property type="entry name" value="LEUCINE-RICH REPEAT-CONTAINING PROTEIN"/>
    <property type="match status" value="1"/>
</dbReference>
<comment type="caution">
    <text evidence="2">The sequence shown here is derived from an EMBL/GenBank/DDBJ whole genome shotgun (WGS) entry which is preliminary data.</text>
</comment>
<dbReference type="AlphaFoldDB" id="A0A9J6ETQ4"/>
<keyword evidence="3" id="KW-1185">Reference proteome</keyword>
<protein>
    <submittedName>
        <fullName evidence="2">Uncharacterized protein</fullName>
    </submittedName>
</protein>
<dbReference type="VEuPathDB" id="VectorBase:LOC119179373"/>
<dbReference type="VEuPathDB" id="VectorBase:LOC119169691"/>
<evidence type="ECO:0000256" key="1">
    <source>
        <dbReference type="ARBA" id="ARBA00022737"/>
    </source>
</evidence>
<gene>
    <name evidence="2" type="ORF">HPB51_015108</name>
</gene>
<evidence type="ECO:0000313" key="3">
    <source>
        <dbReference type="Proteomes" id="UP000821866"/>
    </source>
</evidence>
<dbReference type="Proteomes" id="UP000821866">
    <property type="component" value="Chromosome 10"/>
</dbReference>
<dbReference type="SUPFAM" id="SSF52047">
    <property type="entry name" value="RNI-like"/>
    <property type="match status" value="2"/>
</dbReference>
<dbReference type="InterPro" id="IPR032675">
    <property type="entry name" value="LRR_dom_sf"/>
</dbReference>